<feature type="region of interest" description="Disordered" evidence="1">
    <location>
        <begin position="1"/>
        <end position="23"/>
    </location>
</feature>
<dbReference type="InterPro" id="IPR007922">
    <property type="entry name" value="DciA-like"/>
</dbReference>
<organism evidence="2 3">
    <name type="scientific">Alkalicaulis satelles</name>
    <dbReference type="NCBI Taxonomy" id="2609175"/>
    <lineage>
        <taxon>Bacteria</taxon>
        <taxon>Pseudomonadati</taxon>
        <taxon>Pseudomonadota</taxon>
        <taxon>Alphaproteobacteria</taxon>
        <taxon>Maricaulales</taxon>
        <taxon>Maricaulaceae</taxon>
        <taxon>Alkalicaulis</taxon>
    </lineage>
</organism>
<dbReference type="EMBL" id="VWOJ01000001">
    <property type="protein sequence ID" value="KAA5805241.1"/>
    <property type="molecule type" value="Genomic_DNA"/>
</dbReference>
<evidence type="ECO:0000256" key="1">
    <source>
        <dbReference type="SAM" id="MobiDB-lite"/>
    </source>
</evidence>
<feature type="region of interest" description="Disordered" evidence="1">
    <location>
        <begin position="176"/>
        <end position="196"/>
    </location>
</feature>
<dbReference type="Pfam" id="PF05258">
    <property type="entry name" value="DciA"/>
    <property type="match status" value="1"/>
</dbReference>
<gene>
    <name evidence="2" type="ORF">F1654_04475</name>
</gene>
<sequence length="196" mass="20700">MKRPPPPSSGARRLIRPGDGQAEAEAWAWAQRHRGRPAIAPPPAVSRALAKVLKPLAVHHGPGVSELAEHWAEIVGAPLAAHSRPEKMQAGAGGLTLVVRARGPAAALVEAQSARILERVARYAGRAPKRLRIVQGPLAGLAPAAPRQSQRPAAPSGLDTEAQSLDRIMAEFQRAVEEREGVRIGPAPAPRPKGDE</sequence>
<evidence type="ECO:0000313" key="3">
    <source>
        <dbReference type="Proteomes" id="UP000325122"/>
    </source>
</evidence>
<proteinExistence type="predicted"/>
<feature type="compositionally biased region" description="Low complexity" evidence="1">
    <location>
        <begin position="142"/>
        <end position="156"/>
    </location>
</feature>
<dbReference type="RefSeq" id="WP_150022272.1">
    <property type="nucleotide sequence ID" value="NZ_VWOJ01000001.1"/>
</dbReference>
<dbReference type="Proteomes" id="UP000325122">
    <property type="component" value="Unassembled WGS sequence"/>
</dbReference>
<evidence type="ECO:0000313" key="2">
    <source>
        <dbReference type="EMBL" id="KAA5805241.1"/>
    </source>
</evidence>
<reference evidence="2 3" key="1">
    <citation type="submission" date="2019-09" db="EMBL/GenBank/DDBJ databases">
        <authorList>
            <person name="Kevbrin V."/>
            <person name="Grouzdev D.S."/>
        </authorList>
    </citation>
    <scope>NUCLEOTIDE SEQUENCE [LARGE SCALE GENOMIC DNA]</scope>
    <source>
        <strain evidence="2 3">G-192</strain>
    </source>
</reference>
<dbReference type="AlphaFoldDB" id="A0A5M6ZSF1"/>
<name>A0A5M6ZSF1_9PROT</name>
<feature type="region of interest" description="Disordered" evidence="1">
    <location>
        <begin position="142"/>
        <end position="163"/>
    </location>
</feature>
<accession>A0A5M6ZSF1</accession>
<feature type="compositionally biased region" description="Pro residues" evidence="1">
    <location>
        <begin position="187"/>
        <end position="196"/>
    </location>
</feature>
<keyword evidence="3" id="KW-1185">Reference proteome</keyword>
<protein>
    <submittedName>
        <fullName evidence="2">DUF721 domain-containing protein</fullName>
    </submittedName>
</protein>
<comment type="caution">
    <text evidence="2">The sequence shown here is derived from an EMBL/GenBank/DDBJ whole genome shotgun (WGS) entry which is preliminary data.</text>
</comment>